<accession>A0AA35LKR0</accession>
<gene>
    <name evidence="1" type="ORF">PODLI_1B015185</name>
</gene>
<proteinExistence type="predicted"/>
<name>A0AA35LKR0_9SAUR</name>
<organism evidence="1 2">
    <name type="scientific">Podarcis lilfordi</name>
    <name type="common">Lilford's wall lizard</name>
    <dbReference type="NCBI Taxonomy" id="74358"/>
    <lineage>
        <taxon>Eukaryota</taxon>
        <taxon>Metazoa</taxon>
        <taxon>Chordata</taxon>
        <taxon>Craniata</taxon>
        <taxon>Vertebrata</taxon>
        <taxon>Euteleostomi</taxon>
        <taxon>Lepidosauria</taxon>
        <taxon>Squamata</taxon>
        <taxon>Bifurcata</taxon>
        <taxon>Unidentata</taxon>
        <taxon>Episquamata</taxon>
        <taxon>Laterata</taxon>
        <taxon>Lacertibaenia</taxon>
        <taxon>Lacertidae</taxon>
        <taxon>Podarcis</taxon>
    </lineage>
</organism>
<dbReference type="EMBL" id="OX395143">
    <property type="protein sequence ID" value="CAI5797791.1"/>
    <property type="molecule type" value="Genomic_DNA"/>
</dbReference>
<evidence type="ECO:0000313" key="1">
    <source>
        <dbReference type="EMBL" id="CAI5797791.1"/>
    </source>
</evidence>
<evidence type="ECO:0000313" key="2">
    <source>
        <dbReference type="Proteomes" id="UP001178461"/>
    </source>
</evidence>
<dbReference type="Proteomes" id="UP001178461">
    <property type="component" value="Chromosome 16"/>
</dbReference>
<protein>
    <submittedName>
        <fullName evidence="1">Uncharacterized protein</fullName>
    </submittedName>
</protein>
<reference evidence="1" key="1">
    <citation type="submission" date="2022-12" db="EMBL/GenBank/DDBJ databases">
        <authorList>
            <person name="Alioto T."/>
            <person name="Alioto T."/>
            <person name="Gomez Garrido J."/>
        </authorList>
    </citation>
    <scope>NUCLEOTIDE SEQUENCE</scope>
</reference>
<sequence length="115" mass="13073">MEAVLGGAEKEEDKEERKRHFLSLLGGLLLEAPNAGTLLQLLTDLRFYALWGSEAERKLAASSISLLLAISRRFPHLRNTVIRPELACFWKNLKEGIAGSIWTSQLAKDWQKKRR</sequence>
<keyword evidence="2" id="KW-1185">Reference proteome</keyword>
<dbReference type="AlphaFoldDB" id="A0AA35LKR0"/>